<keyword evidence="1" id="KW-0413">Isomerase</keyword>
<dbReference type="SUPFAM" id="SSF56731">
    <property type="entry name" value="DNA primase core"/>
    <property type="match status" value="1"/>
</dbReference>
<gene>
    <name evidence="1" type="ORF">MM415B02800_0002</name>
</gene>
<dbReference type="EMBL" id="MT142764">
    <property type="protein sequence ID" value="QJA88233.1"/>
    <property type="molecule type" value="Genomic_DNA"/>
</dbReference>
<dbReference type="AlphaFoldDB" id="A0A6M3L121"/>
<proteinExistence type="predicted"/>
<sequence length="299" mass="33866">MIDIKAILDLYDTPYTTKGKHARRGWVQVECPLCEGHKGWHGGFNAQDEYYNCWRCGWHPIREVLFAITGESWGGVDALLKEHKILRLGDRAITVYPTPHSVQLPPSTAPLGELHIAYLERRRFNPTELARIWGVCGTKHIGGYKHRIVAPITYKGRLVSYQTRAMLTNQIPKYKACEIKDEVIHHKHLVYGVDQALLKDKGDVVVVVEGITDVWRLGPGAVATFGIGWTKDQVKFLATHFKRFIICFDNEEQAQDNAKGLMTLLLALGRRAHRVVCPTPDPARMGEGEAKQYMERLMG</sequence>
<name>A0A6M3L121_9ZZZZ</name>
<protein>
    <submittedName>
        <fullName evidence="1">Putative DNA topoisomerase-primase</fullName>
    </submittedName>
</protein>
<reference evidence="1" key="1">
    <citation type="submission" date="2020-03" db="EMBL/GenBank/DDBJ databases">
        <title>The deep terrestrial virosphere.</title>
        <authorList>
            <person name="Holmfeldt K."/>
            <person name="Nilsson E."/>
            <person name="Simone D."/>
            <person name="Lopez-Fernandez M."/>
            <person name="Wu X."/>
            <person name="de Brujin I."/>
            <person name="Lundin D."/>
            <person name="Andersson A."/>
            <person name="Bertilsson S."/>
            <person name="Dopson M."/>
        </authorList>
    </citation>
    <scope>NUCLEOTIDE SEQUENCE</scope>
    <source>
        <strain evidence="1">MM415B02800</strain>
    </source>
</reference>
<dbReference type="Gene3D" id="3.40.1360.10">
    <property type="match status" value="1"/>
</dbReference>
<dbReference type="GO" id="GO:0016853">
    <property type="term" value="F:isomerase activity"/>
    <property type="evidence" value="ECO:0007669"/>
    <property type="project" value="UniProtKB-KW"/>
</dbReference>
<accession>A0A6M3L121</accession>
<organism evidence="1">
    <name type="scientific">viral metagenome</name>
    <dbReference type="NCBI Taxonomy" id="1070528"/>
    <lineage>
        <taxon>unclassified sequences</taxon>
        <taxon>metagenomes</taxon>
        <taxon>organismal metagenomes</taxon>
    </lineage>
</organism>
<dbReference type="Pfam" id="PF13155">
    <property type="entry name" value="Toprim_2"/>
    <property type="match status" value="1"/>
</dbReference>
<evidence type="ECO:0000313" key="1">
    <source>
        <dbReference type="EMBL" id="QJA88233.1"/>
    </source>
</evidence>